<evidence type="ECO:0000256" key="8">
    <source>
        <dbReference type="ARBA" id="ARBA00023077"/>
    </source>
</evidence>
<evidence type="ECO:0000256" key="2">
    <source>
        <dbReference type="ARBA" id="ARBA00022448"/>
    </source>
</evidence>
<sequence>MKIINAFALSSVSLLSLTATAHAQSSAVQEAVTDDQYQSGDLAPVNEIIVSARRRAESVQDVPQTVNVVTAEQVEKLNLRNFTDIQNVVPGLQLQSSSAFSNQATVRGIAFAPEASGSNPSVEFYLNDAPISSAFLFQTTFDFGQLELQRGPQGTLRGRASPSGAIAVTTRRPDLTEIGGYINGTYSSIDARKIEGAVNLPLLPDVLAIRLAGVVDRNDASRVRTVAEDLSPDLVDGGAFRHSEGWRGSVRFEPTYWASLDFMYQRVHSEGHRFEQVISESLINPAAAPASTPLIGAFPRLALDEQGSYDRQDQEVFIVNGEVRFAGQKLNYVGSWNNQDNGIIAAQDNGNFFSSPRVNIVPRAANDPAGFDPVCQNEVKAQFVTLTTGAYNQCTHSTSKRHSHELRLSSDERIGGIFDYVIGGFYDHNENPTNLTVETPVVLSANSIPANVLTVARVAILRRGESTEKSVFGNLTAHLLDDRLEISGGLRYIDYEDEALPTLQSSSTGSVACAEYETLRCNPLGTAVQTDTNATIYTGSVSYRVTPDIMVYALTGSSWRPGPRVVGNFSAVQTEREQSFLNLPPERSKSYEVGVKTSFLGGRGRFNLSAFYQDFENYPFRGPGVFYINTNVSNGVAARSVDTFNFVSPVPVEVKGVEAEASYQIMDRWSLGLNASYADGRIKNGTIACNDLNGDGNPDRSPATPTLAELEAAVGPGQTISQCSGVNRRASQSPMFSANLQSEYAFDLTGNADGFVRGLYSFFGKTKNDPDNSLDDVGAYGLLNLYAGIRDENGAWELALFGKNITREREILAVGNTLLTTNVRTARAAAAVTTPYRSINVTAPREFGVNLRVAFGSR</sequence>
<dbReference type="RefSeq" id="WP_353984357.1">
    <property type="nucleotide sequence ID" value="NZ_JBEWLY010000014.1"/>
</dbReference>
<feature type="signal peptide" evidence="13">
    <location>
        <begin position="1"/>
        <end position="23"/>
    </location>
</feature>
<evidence type="ECO:0000313" key="16">
    <source>
        <dbReference type="EMBL" id="MET1755863.1"/>
    </source>
</evidence>
<keyword evidence="8 12" id="KW-0798">TonB box</keyword>
<evidence type="ECO:0000256" key="11">
    <source>
        <dbReference type="PROSITE-ProRule" id="PRU01360"/>
    </source>
</evidence>
<keyword evidence="10 11" id="KW-0998">Cell outer membrane</keyword>
<evidence type="ECO:0000313" key="17">
    <source>
        <dbReference type="Proteomes" id="UP001548713"/>
    </source>
</evidence>
<dbReference type="InterPro" id="IPR039426">
    <property type="entry name" value="TonB-dep_rcpt-like"/>
</dbReference>
<keyword evidence="3 11" id="KW-1134">Transmembrane beta strand</keyword>
<dbReference type="InterPro" id="IPR037066">
    <property type="entry name" value="Plug_dom_sf"/>
</dbReference>
<name>A0ABV2D231_9SPHN</name>
<keyword evidence="5 11" id="KW-0812">Transmembrane</keyword>
<keyword evidence="13" id="KW-0732">Signal</keyword>
<keyword evidence="17" id="KW-1185">Reference proteome</keyword>
<dbReference type="Gene3D" id="2.170.130.10">
    <property type="entry name" value="TonB-dependent receptor, plug domain"/>
    <property type="match status" value="1"/>
</dbReference>
<dbReference type="PROSITE" id="PS52016">
    <property type="entry name" value="TONB_DEPENDENT_REC_3"/>
    <property type="match status" value="1"/>
</dbReference>
<protein>
    <submittedName>
        <fullName evidence="16">TonB-dependent receptor</fullName>
    </submittedName>
</protein>
<evidence type="ECO:0000256" key="5">
    <source>
        <dbReference type="ARBA" id="ARBA00022692"/>
    </source>
</evidence>
<gene>
    <name evidence="16" type="ORF">ABVV53_10385</name>
</gene>
<keyword evidence="16" id="KW-0675">Receptor</keyword>
<evidence type="ECO:0000256" key="7">
    <source>
        <dbReference type="ARBA" id="ARBA00023065"/>
    </source>
</evidence>
<organism evidence="16 17">
    <name type="scientific">Novosphingobium kalidii</name>
    <dbReference type="NCBI Taxonomy" id="3230299"/>
    <lineage>
        <taxon>Bacteria</taxon>
        <taxon>Pseudomonadati</taxon>
        <taxon>Pseudomonadota</taxon>
        <taxon>Alphaproteobacteria</taxon>
        <taxon>Sphingomonadales</taxon>
        <taxon>Sphingomonadaceae</taxon>
        <taxon>Novosphingobium</taxon>
    </lineage>
</organism>
<evidence type="ECO:0000256" key="4">
    <source>
        <dbReference type="ARBA" id="ARBA00022496"/>
    </source>
</evidence>
<dbReference type="Gene3D" id="2.40.170.20">
    <property type="entry name" value="TonB-dependent receptor, beta-barrel domain"/>
    <property type="match status" value="1"/>
</dbReference>
<comment type="similarity">
    <text evidence="11 12">Belongs to the TonB-dependent receptor family.</text>
</comment>
<evidence type="ECO:0000256" key="12">
    <source>
        <dbReference type="RuleBase" id="RU003357"/>
    </source>
</evidence>
<dbReference type="InterPro" id="IPR012910">
    <property type="entry name" value="Plug_dom"/>
</dbReference>
<comment type="subcellular location">
    <subcellularLocation>
        <location evidence="1 11">Cell outer membrane</location>
        <topology evidence="1 11">Multi-pass membrane protein</topology>
    </subcellularLocation>
</comment>
<dbReference type="Pfam" id="PF00593">
    <property type="entry name" value="TonB_dep_Rec_b-barrel"/>
    <property type="match status" value="1"/>
</dbReference>
<comment type="caution">
    <text evidence="16">The sequence shown here is derived from an EMBL/GenBank/DDBJ whole genome shotgun (WGS) entry which is preliminary data.</text>
</comment>
<evidence type="ECO:0000256" key="13">
    <source>
        <dbReference type="SAM" id="SignalP"/>
    </source>
</evidence>
<reference evidence="16 17" key="1">
    <citation type="submission" date="2024-07" db="EMBL/GenBank/DDBJ databases">
        <title>Novosphingobium kalidii RD2P27.</title>
        <authorList>
            <person name="Sun J.-Q."/>
        </authorList>
    </citation>
    <scope>NUCLEOTIDE SEQUENCE [LARGE SCALE GENOMIC DNA]</scope>
    <source>
        <strain evidence="16 17">RD2P27</strain>
    </source>
</reference>
<keyword evidence="9 11" id="KW-0472">Membrane</keyword>
<evidence type="ECO:0000259" key="14">
    <source>
        <dbReference type="Pfam" id="PF00593"/>
    </source>
</evidence>
<evidence type="ECO:0000256" key="6">
    <source>
        <dbReference type="ARBA" id="ARBA00023004"/>
    </source>
</evidence>
<evidence type="ECO:0000256" key="9">
    <source>
        <dbReference type="ARBA" id="ARBA00023136"/>
    </source>
</evidence>
<dbReference type="EMBL" id="JBEWLY010000014">
    <property type="protein sequence ID" value="MET1755863.1"/>
    <property type="molecule type" value="Genomic_DNA"/>
</dbReference>
<evidence type="ECO:0000256" key="3">
    <source>
        <dbReference type="ARBA" id="ARBA00022452"/>
    </source>
</evidence>
<keyword evidence="6" id="KW-0408">Iron</keyword>
<proteinExistence type="inferred from homology"/>
<dbReference type="PANTHER" id="PTHR32552">
    <property type="entry name" value="FERRICHROME IRON RECEPTOR-RELATED"/>
    <property type="match status" value="1"/>
</dbReference>
<dbReference type="Proteomes" id="UP001548713">
    <property type="component" value="Unassembled WGS sequence"/>
</dbReference>
<dbReference type="SUPFAM" id="SSF56935">
    <property type="entry name" value="Porins"/>
    <property type="match status" value="1"/>
</dbReference>
<evidence type="ECO:0000256" key="10">
    <source>
        <dbReference type="ARBA" id="ARBA00023237"/>
    </source>
</evidence>
<dbReference type="InterPro" id="IPR000531">
    <property type="entry name" value="Beta-barrel_TonB"/>
</dbReference>
<keyword evidence="2 11" id="KW-0813">Transport</keyword>
<dbReference type="InterPro" id="IPR036942">
    <property type="entry name" value="Beta-barrel_TonB_sf"/>
</dbReference>
<accession>A0ABV2D231</accession>
<keyword evidence="7" id="KW-0406">Ion transport</keyword>
<feature type="chain" id="PRO_5046121903" evidence="13">
    <location>
        <begin position="24"/>
        <end position="858"/>
    </location>
</feature>
<dbReference type="Pfam" id="PF07715">
    <property type="entry name" value="Plug"/>
    <property type="match status" value="1"/>
</dbReference>
<feature type="domain" description="TonB-dependent receptor-like beta-barrel" evidence="14">
    <location>
        <begin position="320"/>
        <end position="805"/>
    </location>
</feature>
<keyword evidence="4" id="KW-0410">Iron transport</keyword>
<dbReference type="PANTHER" id="PTHR32552:SF81">
    <property type="entry name" value="TONB-DEPENDENT OUTER MEMBRANE RECEPTOR"/>
    <property type="match status" value="1"/>
</dbReference>
<evidence type="ECO:0000259" key="15">
    <source>
        <dbReference type="Pfam" id="PF07715"/>
    </source>
</evidence>
<feature type="domain" description="TonB-dependent receptor plug" evidence="15">
    <location>
        <begin position="59"/>
        <end position="165"/>
    </location>
</feature>
<evidence type="ECO:0000256" key="1">
    <source>
        <dbReference type="ARBA" id="ARBA00004571"/>
    </source>
</evidence>